<dbReference type="SUPFAM" id="SSF48403">
    <property type="entry name" value="Ankyrin repeat"/>
    <property type="match status" value="1"/>
</dbReference>
<dbReference type="InterPro" id="IPR036770">
    <property type="entry name" value="Ankyrin_rpt-contain_sf"/>
</dbReference>
<dbReference type="EMBL" id="KN832880">
    <property type="protein sequence ID" value="KIM98575.1"/>
    <property type="molecule type" value="Genomic_DNA"/>
</dbReference>
<dbReference type="Gene3D" id="1.25.40.20">
    <property type="entry name" value="Ankyrin repeat-containing domain"/>
    <property type="match status" value="1"/>
</dbReference>
<evidence type="ECO:0000313" key="2">
    <source>
        <dbReference type="EMBL" id="KIM98575.1"/>
    </source>
</evidence>
<dbReference type="OrthoDB" id="194358at2759"/>
<dbReference type="HOGENOM" id="CLU_1907276_0_0_1"/>
<gene>
    <name evidence="2" type="ORF">OIDMADRAFT_181885</name>
</gene>
<organism evidence="2 3">
    <name type="scientific">Oidiodendron maius (strain Zn)</name>
    <dbReference type="NCBI Taxonomy" id="913774"/>
    <lineage>
        <taxon>Eukaryota</taxon>
        <taxon>Fungi</taxon>
        <taxon>Dikarya</taxon>
        <taxon>Ascomycota</taxon>
        <taxon>Pezizomycotina</taxon>
        <taxon>Leotiomycetes</taxon>
        <taxon>Leotiomycetes incertae sedis</taxon>
        <taxon>Myxotrichaceae</taxon>
        <taxon>Oidiodendron</taxon>
    </lineage>
</organism>
<reference evidence="3" key="2">
    <citation type="submission" date="2015-01" db="EMBL/GenBank/DDBJ databases">
        <title>Evolutionary Origins and Diversification of the Mycorrhizal Mutualists.</title>
        <authorList>
            <consortium name="DOE Joint Genome Institute"/>
            <consortium name="Mycorrhizal Genomics Consortium"/>
            <person name="Kohler A."/>
            <person name="Kuo A."/>
            <person name="Nagy L.G."/>
            <person name="Floudas D."/>
            <person name="Copeland A."/>
            <person name="Barry K.W."/>
            <person name="Cichocki N."/>
            <person name="Veneault-Fourrey C."/>
            <person name="LaButti K."/>
            <person name="Lindquist E.A."/>
            <person name="Lipzen A."/>
            <person name="Lundell T."/>
            <person name="Morin E."/>
            <person name="Murat C."/>
            <person name="Riley R."/>
            <person name="Ohm R."/>
            <person name="Sun H."/>
            <person name="Tunlid A."/>
            <person name="Henrissat B."/>
            <person name="Grigoriev I.V."/>
            <person name="Hibbett D.S."/>
            <person name="Martin F."/>
        </authorList>
    </citation>
    <scope>NUCLEOTIDE SEQUENCE [LARGE SCALE GENOMIC DNA]</scope>
    <source>
        <strain evidence="3">Zn</strain>
    </source>
</reference>
<accession>A0A0C3GRB4</accession>
<keyword evidence="1" id="KW-0040">ANK repeat</keyword>
<dbReference type="Pfam" id="PF00023">
    <property type="entry name" value="Ank"/>
    <property type="match status" value="1"/>
</dbReference>
<dbReference type="InterPro" id="IPR002110">
    <property type="entry name" value="Ankyrin_rpt"/>
</dbReference>
<name>A0A0C3GRB4_OIDMZ</name>
<proteinExistence type="predicted"/>
<dbReference type="SMART" id="SM00248">
    <property type="entry name" value="ANK"/>
    <property type="match status" value="1"/>
</dbReference>
<keyword evidence="3" id="KW-1185">Reference proteome</keyword>
<dbReference type="AlphaFoldDB" id="A0A0C3GRB4"/>
<evidence type="ECO:0000313" key="3">
    <source>
        <dbReference type="Proteomes" id="UP000054321"/>
    </source>
</evidence>
<dbReference type="Proteomes" id="UP000054321">
    <property type="component" value="Unassembled WGS sequence"/>
</dbReference>
<dbReference type="PROSITE" id="PS50297">
    <property type="entry name" value="ANK_REP_REGION"/>
    <property type="match status" value="1"/>
</dbReference>
<protein>
    <submittedName>
        <fullName evidence="2">Uncharacterized protein</fullName>
    </submittedName>
</protein>
<dbReference type="PROSITE" id="PS50088">
    <property type="entry name" value="ANK_REPEAT"/>
    <property type="match status" value="1"/>
</dbReference>
<reference evidence="2 3" key="1">
    <citation type="submission" date="2014-04" db="EMBL/GenBank/DDBJ databases">
        <authorList>
            <consortium name="DOE Joint Genome Institute"/>
            <person name="Kuo A."/>
            <person name="Martino E."/>
            <person name="Perotto S."/>
            <person name="Kohler A."/>
            <person name="Nagy L.G."/>
            <person name="Floudas D."/>
            <person name="Copeland A."/>
            <person name="Barry K.W."/>
            <person name="Cichocki N."/>
            <person name="Veneault-Fourrey C."/>
            <person name="LaButti K."/>
            <person name="Lindquist E.A."/>
            <person name="Lipzen A."/>
            <person name="Lundell T."/>
            <person name="Morin E."/>
            <person name="Murat C."/>
            <person name="Sun H."/>
            <person name="Tunlid A."/>
            <person name="Henrissat B."/>
            <person name="Grigoriev I.V."/>
            <person name="Hibbett D.S."/>
            <person name="Martin F."/>
            <person name="Nordberg H.P."/>
            <person name="Cantor M.N."/>
            <person name="Hua S.X."/>
        </authorList>
    </citation>
    <scope>NUCLEOTIDE SEQUENCE [LARGE SCALE GENOMIC DNA]</scope>
    <source>
        <strain evidence="2 3">Zn</strain>
    </source>
</reference>
<sequence length="133" mass="14540">MTSDIASFFLQVADSATTQLDSEVTVIVFGNRLLSIFARVGNPDGRKSINAAEAGNKDRLKKRLDKEQVVDTSSILQGMTALAEASRNGHDACVKLLLDHGANPAFTLSLHPRFMDRRIALRFLWRLAGVSLA</sequence>
<feature type="repeat" description="ANK" evidence="1">
    <location>
        <begin position="77"/>
        <end position="103"/>
    </location>
</feature>
<dbReference type="InParanoid" id="A0A0C3GRB4"/>
<evidence type="ECO:0000256" key="1">
    <source>
        <dbReference type="PROSITE-ProRule" id="PRU00023"/>
    </source>
</evidence>